<comment type="caution">
    <text evidence="4">The sequence shown here is derived from an EMBL/GenBank/DDBJ whole genome shotgun (WGS) entry which is preliminary data.</text>
</comment>
<evidence type="ECO:0000256" key="1">
    <source>
        <dbReference type="SAM" id="MobiDB-lite"/>
    </source>
</evidence>
<dbReference type="SUPFAM" id="SSF81296">
    <property type="entry name" value="E set domains"/>
    <property type="match status" value="1"/>
</dbReference>
<protein>
    <submittedName>
        <fullName evidence="4">Oxidoreductase</fullName>
    </submittedName>
</protein>
<evidence type="ECO:0000313" key="4">
    <source>
        <dbReference type="EMBL" id="TFC42549.1"/>
    </source>
</evidence>
<dbReference type="GO" id="GO:0008482">
    <property type="term" value="F:sulfite oxidase activity"/>
    <property type="evidence" value="ECO:0007669"/>
    <property type="project" value="TreeGrafter"/>
</dbReference>
<evidence type="ECO:0000313" key="5">
    <source>
        <dbReference type="Proteomes" id="UP000297403"/>
    </source>
</evidence>
<feature type="transmembrane region" description="Helical" evidence="2">
    <location>
        <begin position="96"/>
        <end position="119"/>
    </location>
</feature>
<dbReference type="GO" id="GO:0020037">
    <property type="term" value="F:heme binding"/>
    <property type="evidence" value="ECO:0007669"/>
    <property type="project" value="TreeGrafter"/>
</dbReference>
<organism evidence="4 5">
    <name type="scientific">Cryobacterium shii</name>
    <dbReference type="NCBI Taxonomy" id="1259235"/>
    <lineage>
        <taxon>Bacteria</taxon>
        <taxon>Bacillati</taxon>
        <taxon>Actinomycetota</taxon>
        <taxon>Actinomycetes</taxon>
        <taxon>Micrococcales</taxon>
        <taxon>Microbacteriaceae</taxon>
        <taxon>Cryobacterium</taxon>
    </lineage>
</organism>
<reference evidence="4 5" key="1">
    <citation type="submission" date="2019-03" db="EMBL/GenBank/DDBJ databases">
        <title>Genomics of glacier-inhabiting Cryobacterium strains.</title>
        <authorList>
            <person name="Liu Q."/>
            <person name="Xin Y.-H."/>
        </authorList>
    </citation>
    <scope>NUCLEOTIDE SEQUENCE [LARGE SCALE GENOMIC DNA]</scope>
    <source>
        <strain evidence="5">TMT1-22</strain>
    </source>
</reference>
<gene>
    <name evidence="4" type="ORF">E3O49_14495</name>
</gene>
<dbReference type="GO" id="GO:0006790">
    <property type="term" value="P:sulfur compound metabolic process"/>
    <property type="evidence" value="ECO:0007669"/>
    <property type="project" value="TreeGrafter"/>
</dbReference>
<dbReference type="AlphaFoldDB" id="A0AAQ2HEM7"/>
<feature type="transmembrane region" description="Helical" evidence="2">
    <location>
        <begin position="189"/>
        <end position="209"/>
    </location>
</feature>
<dbReference type="GO" id="GO:0043546">
    <property type="term" value="F:molybdopterin cofactor binding"/>
    <property type="evidence" value="ECO:0007669"/>
    <property type="project" value="TreeGrafter"/>
</dbReference>
<dbReference type="EMBL" id="SOFY01000077">
    <property type="protein sequence ID" value="TFC42549.1"/>
    <property type="molecule type" value="Genomic_DNA"/>
</dbReference>
<feature type="domain" description="Oxidoreductase molybdopterin-binding" evidence="3">
    <location>
        <begin position="263"/>
        <end position="413"/>
    </location>
</feature>
<feature type="transmembrane region" description="Helical" evidence="2">
    <location>
        <begin position="126"/>
        <end position="144"/>
    </location>
</feature>
<feature type="region of interest" description="Disordered" evidence="1">
    <location>
        <begin position="1"/>
        <end position="33"/>
    </location>
</feature>
<dbReference type="RefSeq" id="WP_134367702.1">
    <property type="nucleotide sequence ID" value="NZ_SOFY01000077.1"/>
</dbReference>
<keyword evidence="2" id="KW-0812">Transmembrane</keyword>
<dbReference type="Gene3D" id="2.60.40.650">
    <property type="match status" value="1"/>
</dbReference>
<proteinExistence type="predicted"/>
<dbReference type="Pfam" id="PF00174">
    <property type="entry name" value="Oxidored_molyb"/>
    <property type="match status" value="1"/>
</dbReference>
<keyword evidence="2" id="KW-1133">Transmembrane helix</keyword>
<dbReference type="Proteomes" id="UP000297403">
    <property type="component" value="Unassembled WGS sequence"/>
</dbReference>
<feature type="transmembrane region" description="Helical" evidence="2">
    <location>
        <begin position="150"/>
        <end position="169"/>
    </location>
</feature>
<accession>A0AAQ2HEM7</accession>
<evidence type="ECO:0000259" key="3">
    <source>
        <dbReference type="Pfam" id="PF00174"/>
    </source>
</evidence>
<name>A0AAQ2HEM7_9MICO</name>
<dbReference type="InterPro" id="IPR014756">
    <property type="entry name" value="Ig_E-set"/>
</dbReference>
<dbReference type="InterPro" id="IPR000572">
    <property type="entry name" value="OxRdtase_Mopterin-bd_dom"/>
</dbReference>
<keyword evidence="2" id="KW-0472">Membrane</keyword>
<dbReference type="PANTHER" id="PTHR19372">
    <property type="entry name" value="SULFITE REDUCTASE"/>
    <property type="match status" value="1"/>
</dbReference>
<dbReference type="InterPro" id="IPR036374">
    <property type="entry name" value="OxRdtase_Mopterin-bd_sf"/>
</dbReference>
<keyword evidence="5" id="KW-1185">Reference proteome</keyword>
<evidence type="ECO:0000256" key="2">
    <source>
        <dbReference type="SAM" id="Phobius"/>
    </source>
</evidence>
<dbReference type="Gene3D" id="3.90.420.10">
    <property type="entry name" value="Oxidoreductase, molybdopterin-binding domain"/>
    <property type="match status" value="1"/>
</dbReference>
<feature type="transmembrane region" description="Helical" evidence="2">
    <location>
        <begin position="39"/>
        <end position="60"/>
    </location>
</feature>
<sequence>MVSRDASPSPVPPPSTLSSPTPETPPGASSRTSRLWRPALAGVAAALAGLGAAELAAGLFAPAGNPILAVGAVVVDLAPGWLKELVISLFGTGDKVVLIVSVALGAVLLAAAAGVLEFLRPPAGRVIVAASGTLAVAAVLTRANAAPFDAMPAVVAMVVAAVVLTLLIVTLRRMPAGAPASAPDRRRFLAYAGAGAGLGLLAAIGGQMISAGVRATDAARARFTLPTPAVAAAPVPAGAALDIPGLAPLITPNADFYRIDTALQVPRIDPGAWTLKITGMVENEVELSFAELLALPLEESTTTLTCVSNDVGGDLIGNATWLGYPIRELLARAKPRADADMVLSRSEDGWTASTPLGVLIDDRNAILAVGMNGEPLPLEHGYPVRMVVPGLYGYVSATKWVVELHVTRFDQETAYWTSRGWTERGPVKLSSRIDVPRQNVQMPAGPVTVAGVAWSQHVGIRAVDVRVDDGGWNAATLADAISADTWRQWTWVWPAASGRHTLTVRATDAAGQVQTSTVRDVLPDGATGLHSIPVTVG</sequence>
<dbReference type="SUPFAM" id="SSF56524">
    <property type="entry name" value="Oxidoreductase molybdopterin-binding domain"/>
    <property type="match status" value="1"/>
</dbReference>
<dbReference type="PANTHER" id="PTHR19372:SF7">
    <property type="entry name" value="SULFITE OXIDASE, MITOCHONDRIAL"/>
    <property type="match status" value="1"/>
</dbReference>